<dbReference type="InterPro" id="IPR050553">
    <property type="entry name" value="Thioredoxin_ResA/DsbE_sf"/>
</dbReference>
<dbReference type="PROSITE" id="PS00194">
    <property type="entry name" value="THIOREDOXIN_1"/>
    <property type="match status" value="1"/>
</dbReference>
<evidence type="ECO:0000313" key="4">
    <source>
        <dbReference type="EMBL" id="QDO85096.1"/>
    </source>
</evidence>
<accession>A0ABX5X1N5</accession>
<dbReference type="CDD" id="cd02966">
    <property type="entry name" value="TlpA_like_family"/>
    <property type="match status" value="1"/>
</dbReference>
<dbReference type="Gene3D" id="3.40.30.10">
    <property type="entry name" value="Glutaredoxin"/>
    <property type="match status" value="1"/>
</dbReference>
<sequence>MKFGIKAFGLAAVVFTILGLITFVFINSDVNSLEFSEDVKLAPNFALADPLGKVHQWSEYKGKPTIIHFWATWCPYCKKLQPGLEKLRVDYSDSDLQILGISFNEDEGADPAQTLMERGIQFPTLVKGESAAKAYGVPGTPTTVFINRRGEVVWVTNISDPNNQKLKQAVDYILSH</sequence>
<protein>
    <submittedName>
        <fullName evidence="4">TlpA family protein disulfide reductase</fullName>
    </submittedName>
</protein>
<dbReference type="PANTHER" id="PTHR42852:SF13">
    <property type="entry name" value="PROTEIN DIPZ"/>
    <property type="match status" value="1"/>
</dbReference>
<name>A0ABX5X1N5_9GAMM</name>
<dbReference type="Pfam" id="PF00578">
    <property type="entry name" value="AhpC-TSA"/>
    <property type="match status" value="1"/>
</dbReference>
<keyword evidence="2" id="KW-0812">Transmembrane</keyword>
<keyword evidence="1" id="KW-0676">Redox-active center</keyword>
<keyword evidence="2" id="KW-0472">Membrane</keyword>
<dbReference type="RefSeq" id="WP_144047441.1">
    <property type="nucleotide sequence ID" value="NZ_CP041614.1"/>
</dbReference>
<feature type="domain" description="Thioredoxin" evidence="3">
    <location>
        <begin position="36"/>
        <end position="175"/>
    </location>
</feature>
<dbReference type="SUPFAM" id="SSF52833">
    <property type="entry name" value="Thioredoxin-like"/>
    <property type="match status" value="1"/>
</dbReference>
<keyword evidence="2" id="KW-1133">Transmembrane helix</keyword>
<evidence type="ECO:0000256" key="2">
    <source>
        <dbReference type="SAM" id="Phobius"/>
    </source>
</evidence>
<dbReference type="EMBL" id="CP041614">
    <property type="protein sequence ID" value="QDO85096.1"/>
    <property type="molecule type" value="Genomic_DNA"/>
</dbReference>
<dbReference type="Proteomes" id="UP000315947">
    <property type="component" value="Chromosome"/>
</dbReference>
<dbReference type="InterPro" id="IPR000866">
    <property type="entry name" value="AhpC/TSA"/>
</dbReference>
<dbReference type="InterPro" id="IPR013766">
    <property type="entry name" value="Thioredoxin_domain"/>
</dbReference>
<dbReference type="PROSITE" id="PS51352">
    <property type="entry name" value="THIOREDOXIN_2"/>
    <property type="match status" value="1"/>
</dbReference>
<reference evidence="4 5" key="1">
    <citation type="submission" date="2019-07" db="EMBL/GenBank/DDBJ databases">
        <title>Shewanella sp. YLB-06 whole genomic sequence.</title>
        <authorList>
            <person name="Yu L."/>
        </authorList>
    </citation>
    <scope>NUCLEOTIDE SEQUENCE [LARGE SCALE GENOMIC DNA]</scope>
    <source>
        <strain evidence="4 5">YLB-06</strain>
    </source>
</reference>
<evidence type="ECO:0000313" key="5">
    <source>
        <dbReference type="Proteomes" id="UP000315947"/>
    </source>
</evidence>
<feature type="transmembrane region" description="Helical" evidence="2">
    <location>
        <begin position="7"/>
        <end position="26"/>
    </location>
</feature>
<evidence type="ECO:0000259" key="3">
    <source>
        <dbReference type="PROSITE" id="PS51352"/>
    </source>
</evidence>
<dbReference type="PANTHER" id="PTHR42852">
    <property type="entry name" value="THIOL:DISULFIDE INTERCHANGE PROTEIN DSBE"/>
    <property type="match status" value="1"/>
</dbReference>
<dbReference type="InterPro" id="IPR017937">
    <property type="entry name" value="Thioredoxin_CS"/>
</dbReference>
<gene>
    <name evidence="4" type="ORF">FM037_19980</name>
</gene>
<proteinExistence type="predicted"/>
<organism evidence="4 5">
    <name type="scientific">Shewanella psychropiezotolerans</name>
    <dbReference type="NCBI Taxonomy" id="2593655"/>
    <lineage>
        <taxon>Bacteria</taxon>
        <taxon>Pseudomonadati</taxon>
        <taxon>Pseudomonadota</taxon>
        <taxon>Gammaproteobacteria</taxon>
        <taxon>Alteromonadales</taxon>
        <taxon>Shewanellaceae</taxon>
        <taxon>Shewanella</taxon>
    </lineage>
</organism>
<keyword evidence="5" id="KW-1185">Reference proteome</keyword>
<dbReference type="InterPro" id="IPR036249">
    <property type="entry name" value="Thioredoxin-like_sf"/>
</dbReference>
<evidence type="ECO:0000256" key="1">
    <source>
        <dbReference type="ARBA" id="ARBA00023284"/>
    </source>
</evidence>